<accession>A0ABS6APE2</accession>
<dbReference type="RefSeq" id="WP_216034163.1">
    <property type="nucleotide sequence ID" value="NZ_JAHKNG010000033.1"/>
</dbReference>
<dbReference type="EMBL" id="JAHKNG010000033">
    <property type="protein sequence ID" value="MBU3031494.1"/>
    <property type="molecule type" value="Genomic_DNA"/>
</dbReference>
<proteinExistence type="predicted"/>
<feature type="region of interest" description="Disordered" evidence="1">
    <location>
        <begin position="124"/>
        <end position="157"/>
    </location>
</feature>
<feature type="compositionally biased region" description="Polar residues" evidence="1">
    <location>
        <begin position="124"/>
        <end position="141"/>
    </location>
</feature>
<name>A0ABS6APE2_9RHOB</name>
<comment type="caution">
    <text evidence="2">The sequence shown here is derived from an EMBL/GenBank/DDBJ whole genome shotgun (WGS) entry which is preliminary data.</text>
</comment>
<sequence length="274" mass="29485">MTVFANGLEISAKKQGCKVIAAFPDTCFTPPQTPATPPGVPVPYPDFGQDGDLTSGTGTVTIGGETVSQENSSKLSKCTGDEAGSAPKKGIITSKNTGAVYAQKWSMDVKFEGKGVVRFGDIATSNHASTPGDSAPTTITGKGTGDSEAEHPGQTCTNKELRERTAEVEAAKALPQEPILGNKPGTPSQDQLTRWLKKGKNQGKQADVCKKLRSNRDRINKIVEARERRETTCFHERPGEATARTKKKVDHMEEIEREKVNRDKLDSLIKGNCT</sequence>
<gene>
    <name evidence="2" type="ORF">KNW02_15360</name>
</gene>
<dbReference type="Pfam" id="PF13665">
    <property type="entry name" value="Tox-PAAR-like"/>
    <property type="match status" value="1"/>
</dbReference>
<keyword evidence="3" id="KW-1185">Reference proteome</keyword>
<feature type="region of interest" description="Disordered" evidence="1">
    <location>
        <begin position="171"/>
        <end position="191"/>
    </location>
</feature>
<dbReference type="Proteomes" id="UP001166191">
    <property type="component" value="Unassembled WGS sequence"/>
</dbReference>
<dbReference type="CDD" id="cd14740">
    <property type="entry name" value="PAAR_4"/>
    <property type="match status" value="1"/>
</dbReference>
<evidence type="ECO:0000313" key="3">
    <source>
        <dbReference type="Proteomes" id="UP001166191"/>
    </source>
</evidence>
<feature type="region of interest" description="Disordered" evidence="1">
    <location>
        <begin position="64"/>
        <end position="85"/>
    </location>
</feature>
<organism evidence="2 3">
    <name type="scientific">Paracoccus marinaquae</name>
    <dbReference type="NCBI Taxonomy" id="2841926"/>
    <lineage>
        <taxon>Bacteria</taxon>
        <taxon>Pseudomonadati</taxon>
        <taxon>Pseudomonadota</taxon>
        <taxon>Alphaproteobacteria</taxon>
        <taxon>Rhodobacterales</taxon>
        <taxon>Paracoccaceae</taxon>
        <taxon>Paracoccus</taxon>
    </lineage>
</organism>
<evidence type="ECO:0000313" key="2">
    <source>
        <dbReference type="EMBL" id="MBU3031494.1"/>
    </source>
</evidence>
<reference evidence="2" key="1">
    <citation type="submission" date="2021-06" db="EMBL/GenBank/DDBJ databases">
        <title>Paracoccus bacterium XHP0099 sp. nov., isolated from the surface waters of the Yellow Sea.</title>
        <authorList>
            <person name="Xue H."/>
            <person name="Zhang D."/>
        </authorList>
    </citation>
    <scope>NUCLEOTIDE SEQUENCE</scope>
    <source>
        <strain evidence="2">XHP0099</strain>
    </source>
</reference>
<protein>
    <submittedName>
        <fullName evidence="2">DUF4150 domain-containing protein</fullName>
    </submittedName>
</protein>
<evidence type="ECO:0000256" key="1">
    <source>
        <dbReference type="SAM" id="MobiDB-lite"/>
    </source>
</evidence>